<comment type="caution">
    <text evidence="2">The sequence shown here is derived from an EMBL/GenBank/DDBJ whole genome shotgun (WGS) entry which is preliminary data.</text>
</comment>
<feature type="non-terminal residue" evidence="2">
    <location>
        <position position="128"/>
    </location>
</feature>
<keyword evidence="3" id="KW-1185">Reference proteome</keyword>
<evidence type="ECO:0000313" key="2">
    <source>
        <dbReference type="EMBL" id="KAK5979227.1"/>
    </source>
</evidence>
<protein>
    <submittedName>
        <fullName evidence="2">Uncharacterized protein</fullName>
    </submittedName>
</protein>
<reference evidence="2 3" key="1">
    <citation type="submission" date="2019-10" db="EMBL/GenBank/DDBJ databases">
        <title>Assembly and Annotation for the nematode Trichostrongylus colubriformis.</title>
        <authorList>
            <person name="Martin J."/>
        </authorList>
    </citation>
    <scope>NUCLEOTIDE SEQUENCE [LARGE SCALE GENOMIC DNA]</scope>
    <source>
        <strain evidence="2">G859</strain>
        <tissue evidence="2">Whole worm</tissue>
    </source>
</reference>
<evidence type="ECO:0000313" key="3">
    <source>
        <dbReference type="Proteomes" id="UP001331761"/>
    </source>
</evidence>
<dbReference type="Proteomes" id="UP001331761">
    <property type="component" value="Unassembled WGS sequence"/>
</dbReference>
<organism evidence="2 3">
    <name type="scientific">Trichostrongylus colubriformis</name>
    <name type="common">Black scour worm</name>
    <dbReference type="NCBI Taxonomy" id="6319"/>
    <lineage>
        <taxon>Eukaryota</taxon>
        <taxon>Metazoa</taxon>
        <taxon>Ecdysozoa</taxon>
        <taxon>Nematoda</taxon>
        <taxon>Chromadorea</taxon>
        <taxon>Rhabditida</taxon>
        <taxon>Rhabditina</taxon>
        <taxon>Rhabditomorpha</taxon>
        <taxon>Strongyloidea</taxon>
        <taxon>Trichostrongylidae</taxon>
        <taxon>Trichostrongylus</taxon>
    </lineage>
</organism>
<dbReference type="EMBL" id="WIXE01008533">
    <property type="protein sequence ID" value="KAK5979227.1"/>
    <property type="molecule type" value="Genomic_DNA"/>
</dbReference>
<sequence length="128" mass="15001">MPSSALLYDYNEVEDIVDGARSQKPRKRRNEPQATHVKRDIRRYHYPEGYPRPNLNPTVEYSLDKRKRWEEIQKIHENLEKSSKQAVITLCTPFRGSLWWYVLSGAVDLTKITKRLLCEAAVKGKSKN</sequence>
<proteinExistence type="predicted"/>
<feature type="region of interest" description="Disordered" evidence="1">
    <location>
        <begin position="18"/>
        <end position="39"/>
    </location>
</feature>
<evidence type="ECO:0000256" key="1">
    <source>
        <dbReference type="SAM" id="MobiDB-lite"/>
    </source>
</evidence>
<gene>
    <name evidence="2" type="ORF">GCK32_017408</name>
</gene>
<dbReference type="AlphaFoldDB" id="A0AAN8FRA6"/>
<accession>A0AAN8FRA6</accession>
<name>A0AAN8FRA6_TRICO</name>